<dbReference type="AlphaFoldDB" id="A0A1H0EWV8"/>
<keyword evidence="1" id="KW-1133">Transmembrane helix</keyword>
<sequence length="209" mass="22194">MPQLVLIAADLVAIGVLVLGVYFPRHRRRDLVAAYLGVNVGVLAVSTALSSSTVGVGLGLGLFGVLSIIRLRSTELAQSEVAFYFAALALGLLGGLGAGTTGAEVLVAGLMALVVGVMWAGGHPRLMRRYRQQQVVVDRAFTDEAALVAHLEGLFDARVHQVTVQRVDLVDDTTTVDVRLELGARTAAHRPAVPVEPQMTGQLHRSDLR</sequence>
<organism evidence="2 3">
    <name type="scientific">Klenkia soli</name>
    <dbReference type="NCBI Taxonomy" id="1052260"/>
    <lineage>
        <taxon>Bacteria</taxon>
        <taxon>Bacillati</taxon>
        <taxon>Actinomycetota</taxon>
        <taxon>Actinomycetes</taxon>
        <taxon>Geodermatophilales</taxon>
        <taxon>Geodermatophilaceae</taxon>
        <taxon>Klenkia</taxon>
    </lineage>
</organism>
<feature type="transmembrane region" description="Helical" evidence="1">
    <location>
        <begin position="54"/>
        <end position="69"/>
    </location>
</feature>
<proteinExistence type="predicted"/>
<accession>A0A1H0EWV8</accession>
<dbReference type="Pfam" id="PF16316">
    <property type="entry name" value="DUF4956"/>
    <property type="match status" value="1"/>
</dbReference>
<protein>
    <recommendedName>
        <fullName evidence="4">DUF4956 domain-containing protein</fullName>
    </recommendedName>
</protein>
<feature type="transmembrane region" description="Helical" evidence="1">
    <location>
        <begin position="81"/>
        <end position="99"/>
    </location>
</feature>
<reference evidence="3" key="1">
    <citation type="submission" date="2016-10" db="EMBL/GenBank/DDBJ databases">
        <authorList>
            <person name="Varghese N."/>
            <person name="Submissions S."/>
        </authorList>
    </citation>
    <scope>NUCLEOTIDE SEQUENCE [LARGE SCALE GENOMIC DNA]</scope>
    <source>
        <strain evidence="3">DSM 45843</strain>
    </source>
</reference>
<dbReference type="EMBL" id="FNIR01000002">
    <property type="protein sequence ID" value="SDN86858.1"/>
    <property type="molecule type" value="Genomic_DNA"/>
</dbReference>
<keyword evidence="3" id="KW-1185">Reference proteome</keyword>
<evidence type="ECO:0000313" key="2">
    <source>
        <dbReference type="EMBL" id="SDN86858.1"/>
    </source>
</evidence>
<dbReference type="InterPro" id="IPR032531">
    <property type="entry name" value="DUF4956"/>
</dbReference>
<dbReference type="RefSeq" id="WP_207500264.1">
    <property type="nucleotide sequence ID" value="NZ_FNIR01000002.1"/>
</dbReference>
<name>A0A1H0EWV8_9ACTN</name>
<gene>
    <name evidence="2" type="ORF">SAMN05660199_00888</name>
</gene>
<feature type="transmembrane region" description="Helical" evidence="1">
    <location>
        <begin position="6"/>
        <end position="24"/>
    </location>
</feature>
<keyword evidence="1" id="KW-0472">Membrane</keyword>
<feature type="transmembrane region" description="Helical" evidence="1">
    <location>
        <begin position="105"/>
        <end position="122"/>
    </location>
</feature>
<dbReference type="Proteomes" id="UP000199088">
    <property type="component" value="Unassembled WGS sequence"/>
</dbReference>
<evidence type="ECO:0008006" key="4">
    <source>
        <dbReference type="Google" id="ProtNLM"/>
    </source>
</evidence>
<feature type="transmembrane region" description="Helical" evidence="1">
    <location>
        <begin position="31"/>
        <end position="48"/>
    </location>
</feature>
<evidence type="ECO:0000313" key="3">
    <source>
        <dbReference type="Proteomes" id="UP000199088"/>
    </source>
</evidence>
<evidence type="ECO:0000256" key="1">
    <source>
        <dbReference type="SAM" id="Phobius"/>
    </source>
</evidence>
<dbReference type="STRING" id="1052260.SAMN05660199_00888"/>
<keyword evidence="1" id="KW-0812">Transmembrane</keyword>